<proteinExistence type="predicted"/>
<dbReference type="Proteomes" id="UP000584642">
    <property type="component" value="Unassembled WGS sequence"/>
</dbReference>
<gene>
    <name evidence="1" type="ORF">HND93_21045</name>
</gene>
<dbReference type="EMBL" id="JABFDB010000016">
    <property type="protein sequence ID" value="NYZ22207.1"/>
    <property type="molecule type" value="Genomic_DNA"/>
</dbReference>
<evidence type="ECO:0000313" key="2">
    <source>
        <dbReference type="Proteomes" id="UP000584642"/>
    </source>
</evidence>
<keyword evidence="2" id="KW-1185">Reference proteome</keyword>
<name>A0ABX2TGA7_9PROT</name>
<evidence type="ECO:0008006" key="3">
    <source>
        <dbReference type="Google" id="ProtNLM"/>
    </source>
</evidence>
<comment type="caution">
    <text evidence="1">The sequence shown here is derived from an EMBL/GenBank/DDBJ whole genome shotgun (WGS) entry which is preliminary data.</text>
</comment>
<reference evidence="1 2" key="1">
    <citation type="submission" date="2020-05" db="EMBL/GenBank/DDBJ databases">
        <title>Azospirillum oleiclasticum sp. nov, a nitrogen-fixing and heavy crude oil-emulsifying bacterium isolated from the crude oil of Yumen Oilfield.</title>
        <authorList>
            <person name="Wu D."/>
            <person name="Cai M."/>
            <person name="Zhang X."/>
        </authorList>
    </citation>
    <scope>NUCLEOTIDE SEQUENCE [LARGE SCALE GENOMIC DNA]</scope>
    <source>
        <strain evidence="1 2">ROY-1-1-2</strain>
    </source>
</reference>
<evidence type="ECO:0000313" key="1">
    <source>
        <dbReference type="EMBL" id="NYZ22207.1"/>
    </source>
</evidence>
<organism evidence="1 2">
    <name type="scientific">Azospirillum oleiclasticum</name>
    <dbReference type="NCBI Taxonomy" id="2735135"/>
    <lineage>
        <taxon>Bacteria</taxon>
        <taxon>Pseudomonadati</taxon>
        <taxon>Pseudomonadota</taxon>
        <taxon>Alphaproteobacteria</taxon>
        <taxon>Rhodospirillales</taxon>
        <taxon>Azospirillaceae</taxon>
        <taxon>Azospirillum</taxon>
    </lineage>
</organism>
<dbReference type="RefSeq" id="WP_180283985.1">
    <property type="nucleotide sequence ID" value="NZ_JABFDB010000016.1"/>
</dbReference>
<sequence length="1073" mass="114415">MSARRAAFLRSVNLGLDLASPERFAHFAPTPKSAQVIRAVALGEPSPATMVVAAYGSGKSLAAGFACMAMSGGGVATACDPSRLEEVDPVLARRLEGLRGLPVVLDGAYGDVAGALVTAASSALGTELPRPGRQGVTVVLDAIAVAAKERGFDLVAIVWDEFGRHLESLAAEGRAHELAQLQQAAEWAVRQDRPAATLTLLLHQGVFHYTGGLGQAARSAWRKVEGRFGAVRFVDDSGEMHRLIASVAAETRPTPPPLPPTDFTAAAERSLAAGLFPAFSGAAALAETLKAAWPLDPAALHVLPGLAARVAQHERSVFAFLDAADLSRRVTLKDVYDHFSPAMEADVGIGGSHRRWLEAESALSKAEGPDEALVIAAAALLGLGASGQRVKVSRDTLLAAVAPYGDGSVAAKAVESLLARKLLLHRHRTDDVAVWHGTDLDLRGRIEEERSRIETDFDLVGFLSVRRPAPAVRPVRHNLDRWIRRAWTGAYASASDLCAAGAGHPLLKVEPGEDGRVLYVVAEGVKEAEAALATVPSLLPADGGVIACVSAEPLPLAEHAMEIACLGRLSEDEALVGSDPLAEAEIAHMTDAAMEALDRLLDRAVAPGRGRQHWFALGKPVDVRDAASLAEALSDVADRRFPDTPRIRNESVVRRKLSRPMVNARKRLLLCVLERDGEPHLGCEFGGGTPDIAMYRTVLYRTGLYREEQPDGTWGWAPHFDLKDAGLRAVWMEIQRFFQTPGLKPFGDLVTAMLAPPFGLRQGLLPILTAAGLKAFGRAVAIRRDGAWLKDVLASEVEEMCSRPQAFEVEVFDLSGGIADYLRGLAEEFGAPAPEEADLLRHAQDALHAWKVQRPEGALTTRHPDQTVRLFQQALAPGHDPVEVIFRRLPKVARADGPGPETLDMVRRCRMAIEAVVEGHQAEAVRIVCGTLALPDMEGGDALASAKAWASCFAGAFAKPGGDQAAKALLARASAATDGRYTEVSFARAVSMLLLGLDFDRWTERTPAEFARRLKAVAEQVEEAALAAGEPDAALRPIIEARAGDLLAKLVRIAGRAAAEELLARVAGTEGNG</sequence>
<protein>
    <recommendedName>
        <fullName evidence="3">ATP-binding protein</fullName>
    </recommendedName>
</protein>
<accession>A0ABX2TGA7</accession>